<evidence type="ECO:0000313" key="6">
    <source>
        <dbReference type="EMBL" id="BAM81952.1"/>
    </source>
</evidence>
<gene>
    <name evidence="6" type="ORF">CYME_CMQ016C</name>
</gene>
<proteinExistence type="inferred from homology"/>
<feature type="region of interest" description="Disordered" evidence="5">
    <location>
        <begin position="154"/>
        <end position="178"/>
    </location>
</feature>
<dbReference type="GO" id="GO:0005634">
    <property type="term" value="C:nucleus"/>
    <property type="evidence" value="ECO:0007669"/>
    <property type="project" value="TreeGrafter"/>
</dbReference>
<feature type="repeat" description="WD" evidence="4">
    <location>
        <begin position="434"/>
        <end position="475"/>
    </location>
</feature>
<organism evidence="6 7">
    <name type="scientific">Cyanidioschyzon merolae (strain NIES-3377 / 10D)</name>
    <name type="common">Unicellular red alga</name>
    <dbReference type="NCBI Taxonomy" id="280699"/>
    <lineage>
        <taxon>Eukaryota</taxon>
        <taxon>Rhodophyta</taxon>
        <taxon>Bangiophyceae</taxon>
        <taxon>Cyanidiales</taxon>
        <taxon>Cyanidiaceae</taxon>
        <taxon>Cyanidioschyzon</taxon>
    </lineage>
</organism>
<feature type="compositionally biased region" description="Basic and acidic residues" evidence="5">
    <location>
        <begin position="163"/>
        <end position="178"/>
    </location>
</feature>
<evidence type="ECO:0000313" key="7">
    <source>
        <dbReference type="Proteomes" id="UP000007014"/>
    </source>
</evidence>
<dbReference type="STRING" id="280699.M1VFY8"/>
<dbReference type="Gene3D" id="2.130.10.10">
    <property type="entry name" value="YVTN repeat-like/Quinoprotein amine dehydrogenase"/>
    <property type="match status" value="1"/>
</dbReference>
<sequence length="578" mass="64368">MRRTLRQFSLTMTQVVKRSDAETESSLGAYERERLARMERNRMLMEKLGVTSLSNRLETITTVREQALKPIGYSKRTPKAEKRARNSENEVDRGELEPRRRSLRVRGIAPAGAGTSAEEPKNSQLQLKEEETSRGPFLEDQTFAEVALENYGATSESSMVNDDYDRSDVDDVDGNKDDGDQKSLCTRRARLFQRAWCGAMACTSLSTSEHLAKDPSRFHRWVLDEASGFFKLVPARIYSATMHPRLDAWTMMVGDKAGHVGLAVVPRERVAEHAVQVLCMRVHRDTTAGMAPRAGSANSQQLLTVSYDGSARLLDIEKQTIQTVLVDERERIFKSIALSTENDNVFWTTASHRSLGGFLVRHDLRQSQKSFDAFGISDSRVYSVSLQHQGAAGAVPGHDGLLAVTTARDGVLIFDQRRIETGATRRSTSKPLFALPHERATTAATWSPSATRLLTTCYDDLLRIWHYDGSECSLEHRFVHNNHTGRWVTPFEACWDPATDHKIFACGSMNHNPVHGVDLFHVELNKRSVWNRLTGEPMTAIAAVLAWHPAGHALIGGTASGRVYLWGEAHGSEGVLAA</sequence>
<feature type="region of interest" description="Disordered" evidence="5">
    <location>
        <begin position="71"/>
        <end position="134"/>
    </location>
</feature>
<protein>
    <submittedName>
        <fullName evidence="6">Uncharacterized protein</fullName>
    </submittedName>
</protein>
<keyword evidence="2 4" id="KW-0853">WD repeat</keyword>
<dbReference type="HOGENOM" id="CLU_017019_1_1_1"/>
<dbReference type="InterPro" id="IPR050853">
    <property type="entry name" value="WD_repeat_DNA-damage-binding"/>
</dbReference>
<dbReference type="AlphaFoldDB" id="M1VFY8"/>
<keyword evidence="3" id="KW-0677">Repeat</keyword>
<dbReference type="InterPro" id="IPR036322">
    <property type="entry name" value="WD40_repeat_dom_sf"/>
</dbReference>
<dbReference type="EMBL" id="AP006499">
    <property type="protein sequence ID" value="BAM81952.1"/>
    <property type="molecule type" value="Genomic_DNA"/>
</dbReference>
<dbReference type="OrthoDB" id="5988at2759"/>
<comment type="similarity">
    <text evidence="1">Belongs to the WD repeat DDB2/WDR76 family.</text>
</comment>
<evidence type="ECO:0000256" key="5">
    <source>
        <dbReference type="SAM" id="MobiDB-lite"/>
    </source>
</evidence>
<dbReference type="OMA" id="DPNTLYW"/>
<evidence type="ECO:0000256" key="3">
    <source>
        <dbReference type="ARBA" id="ARBA00022737"/>
    </source>
</evidence>
<reference evidence="6 7" key="1">
    <citation type="journal article" date="2004" name="Nature">
        <title>Genome sequence of the ultrasmall unicellular red alga Cyanidioschyzon merolae 10D.</title>
        <authorList>
            <person name="Matsuzaki M."/>
            <person name="Misumi O."/>
            <person name="Shin-i T."/>
            <person name="Maruyama S."/>
            <person name="Takahara M."/>
            <person name="Miyagishima S."/>
            <person name="Mori T."/>
            <person name="Nishida K."/>
            <person name="Yagisawa F."/>
            <person name="Nishida K."/>
            <person name="Yoshida Y."/>
            <person name="Nishimura Y."/>
            <person name="Nakao S."/>
            <person name="Kobayashi T."/>
            <person name="Momoyama Y."/>
            <person name="Higashiyama T."/>
            <person name="Minoda A."/>
            <person name="Sano M."/>
            <person name="Nomoto H."/>
            <person name="Oishi K."/>
            <person name="Hayashi H."/>
            <person name="Ohta F."/>
            <person name="Nishizaka S."/>
            <person name="Haga S."/>
            <person name="Miura S."/>
            <person name="Morishita T."/>
            <person name="Kabeya Y."/>
            <person name="Terasawa K."/>
            <person name="Suzuki Y."/>
            <person name="Ishii Y."/>
            <person name="Asakawa S."/>
            <person name="Takano H."/>
            <person name="Ohta N."/>
            <person name="Kuroiwa H."/>
            <person name="Tanaka K."/>
            <person name="Shimizu N."/>
            <person name="Sugano S."/>
            <person name="Sato N."/>
            <person name="Nozaki H."/>
            <person name="Ogasawara N."/>
            <person name="Kohara Y."/>
            <person name="Kuroiwa T."/>
        </authorList>
    </citation>
    <scope>NUCLEOTIDE SEQUENCE [LARGE SCALE GENOMIC DNA]</scope>
    <source>
        <strain evidence="6 7">10D</strain>
    </source>
</reference>
<dbReference type="Proteomes" id="UP000007014">
    <property type="component" value="Chromosome 17"/>
</dbReference>
<dbReference type="Pfam" id="PF00400">
    <property type="entry name" value="WD40"/>
    <property type="match status" value="1"/>
</dbReference>
<evidence type="ECO:0000256" key="4">
    <source>
        <dbReference type="PROSITE-ProRule" id="PRU00221"/>
    </source>
</evidence>
<evidence type="ECO:0000256" key="2">
    <source>
        <dbReference type="ARBA" id="ARBA00022574"/>
    </source>
</evidence>
<reference evidence="6 7" key="2">
    <citation type="journal article" date="2007" name="BMC Biol.">
        <title>A 100%-complete sequence reveals unusually simple genomic features in the hot-spring red alga Cyanidioschyzon merolae.</title>
        <authorList>
            <person name="Nozaki H."/>
            <person name="Takano H."/>
            <person name="Misumi O."/>
            <person name="Terasawa K."/>
            <person name="Matsuzaki M."/>
            <person name="Maruyama S."/>
            <person name="Nishida K."/>
            <person name="Yagisawa F."/>
            <person name="Yoshida Y."/>
            <person name="Fujiwara T."/>
            <person name="Takio S."/>
            <person name="Tamura K."/>
            <person name="Chung S.J."/>
            <person name="Nakamura S."/>
            <person name="Kuroiwa H."/>
            <person name="Tanaka K."/>
            <person name="Sato N."/>
            <person name="Kuroiwa T."/>
        </authorList>
    </citation>
    <scope>NUCLEOTIDE SEQUENCE [LARGE SCALE GENOMIC DNA]</scope>
    <source>
        <strain evidence="6 7">10D</strain>
    </source>
</reference>
<dbReference type="RefSeq" id="XP_005537988.1">
    <property type="nucleotide sequence ID" value="XM_005537931.1"/>
</dbReference>
<dbReference type="SUPFAM" id="SSF50978">
    <property type="entry name" value="WD40 repeat-like"/>
    <property type="match status" value="1"/>
</dbReference>
<dbReference type="SMART" id="SM00320">
    <property type="entry name" value="WD40"/>
    <property type="match status" value="4"/>
</dbReference>
<keyword evidence="7" id="KW-1185">Reference proteome</keyword>
<dbReference type="GO" id="GO:0003677">
    <property type="term" value="F:DNA binding"/>
    <property type="evidence" value="ECO:0007669"/>
    <property type="project" value="TreeGrafter"/>
</dbReference>
<name>M1VFY8_CYAM1</name>
<dbReference type="PANTHER" id="PTHR14773:SF0">
    <property type="entry name" value="WD REPEAT-CONTAINING PROTEIN 76"/>
    <property type="match status" value="1"/>
</dbReference>
<dbReference type="InterPro" id="IPR015943">
    <property type="entry name" value="WD40/YVTN_repeat-like_dom_sf"/>
</dbReference>
<feature type="compositionally biased region" description="Basic and acidic residues" evidence="5">
    <location>
        <begin position="78"/>
        <end position="100"/>
    </location>
</feature>
<dbReference type="Gramene" id="CMQ016CT">
    <property type="protein sequence ID" value="CMQ016CT"/>
    <property type="gene ID" value="CMQ016C"/>
</dbReference>
<dbReference type="PANTHER" id="PTHR14773">
    <property type="entry name" value="WD REPEAT-CONTAINING PROTEIN 76"/>
    <property type="match status" value="1"/>
</dbReference>
<evidence type="ECO:0000256" key="1">
    <source>
        <dbReference type="ARBA" id="ARBA00005434"/>
    </source>
</evidence>
<dbReference type="PROSITE" id="PS50082">
    <property type="entry name" value="WD_REPEATS_2"/>
    <property type="match status" value="1"/>
</dbReference>
<accession>M1VFY8</accession>
<dbReference type="InterPro" id="IPR001680">
    <property type="entry name" value="WD40_rpt"/>
</dbReference>
<dbReference type="GO" id="GO:2000001">
    <property type="term" value="P:regulation of DNA damage checkpoint"/>
    <property type="evidence" value="ECO:0007669"/>
    <property type="project" value="TreeGrafter"/>
</dbReference>
<dbReference type="KEGG" id="cme:CYME_CMQ016C"/>
<dbReference type="GeneID" id="16996365"/>
<dbReference type="eggNOG" id="KOG4328">
    <property type="taxonomic scope" value="Eukaryota"/>
</dbReference>